<dbReference type="RefSeq" id="WP_368654175.1">
    <property type="nucleotide sequence ID" value="NZ_CP162599.1"/>
</dbReference>
<dbReference type="SUPFAM" id="SSF109854">
    <property type="entry name" value="DinB/YfiT-like putative metalloenzymes"/>
    <property type="match status" value="1"/>
</dbReference>
<dbReference type="InterPro" id="IPR011466">
    <property type="entry name" value="DUF1572"/>
</dbReference>
<dbReference type="Gene3D" id="1.20.120.450">
    <property type="entry name" value="dinb family like domain"/>
    <property type="match status" value="1"/>
</dbReference>
<protein>
    <submittedName>
        <fullName evidence="1">DUF1572 domain-containing protein</fullName>
    </submittedName>
</protein>
<proteinExistence type="predicted"/>
<organism evidence="1">
    <name type="scientific">Ornithinibacillus sp. 4-3</name>
    <dbReference type="NCBI Taxonomy" id="3231488"/>
    <lineage>
        <taxon>Bacteria</taxon>
        <taxon>Bacillati</taxon>
        <taxon>Bacillota</taxon>
        <taxon>Bacilli</taxon>
        <taxon>Bacillales</taxon>
        <taxon>Bacillaceae</taxon>
        <taxon>Ornithinibacillus</taxon>
    </lineage>
</organism>
<name>A0AB39HNI0_9BACI</name>
<evidence type="ECO:0000313" key="1">
    <source>
        <dbReference type="EMBL" id="XDK33497.1"/>
    </source>
</evidence>
<dbReference type="InterPro" id="IPR034660">
    <property type="entry name" value="DinB/YfiT-like"/>
</dbReference>
<dbReference type="EMBL" id="CP162599">
    <property type="protein sequence ID" value="XDK33497.1"/>
    <property type="molecule type" value="Genomic_DNA"/>
</dbReference>
<gene>
    <name evidence="1" type="ORF">AB4Y30_03825</name>
</gene>
<reference evidence="1" key="1">
    <citation type="submission" date="2024-07" db="EMBL/GenBank/DDBJ databases">
        <title>Halotolerant mesophilic bacterium Ornithinibacillus sp. 4-3, sp. nov., isolated from soil.</title>
        <authorList>
            <person name="Sidarenka A.V."/>
            <person name="Guliayeva D.E."/>
            <person name="Leanovich S.I."/>
            <person name="Hileuskaya K.S."/>
            <person name="Akhremchuk A.E."/>
            <person name="Sikolenko M.A."/>
            <person name="Valentovich L.N."/>
        </authorList>
    </citation>
    <scope>NUCLEOTIDE SEQUENCE</scope>
    <source>
        <strain evidence="1">4-3</strain>
    </source>
</reference>
<dbReference type="Pfam" id="PF07609">
    <property type="entry name" value="DUF1572"/>
    <property type="match status" value="1"/>
</dbReference>
<dbReference type="AlphaFoldDB" id="A0AB39HNI0"/>
<sequence>MDIGKEYLKVIQARFADVKNLGDKTITQLSEQDVHWKLNEASNSIAIIVKHMSGNMISRWSDFLTSDGEKPFRNRDQEFEDDISSKQEMITLWEKGWNIFFDTLSGLESSDLLKNITIRGEQHTVLEAIERQMAHYASHVGQMVYIGKQLKDEDWQTLSIAKGKSEAYLQEKLKEHRS</sequence>
<accession>A0AB39HNI0</accession>